<evidence type="ECO:0000259" key="1">
    <source>
        <dbReference type="PROSITE" id="PS50093"/>
    </source>
</evidence>
<evidence type="ECO:0008006" key="5">
    <source>
        <dbReference type="Google" id="ProtNLM"/>
    </source>
</evidence>
<dbReference type="InterPro" id="IPR001322">
    <property type="entry name" value="Lamin_tail_dom"/>
</dbReference>
<dbReference type="InterPro" id="IPR013783">
    <property type="entry name" value="Ig-like_fold"/>
</dbReference>
<dbReference type="Pfam" id="PF18911">
    <property type="entry name" value="PKD_4"/>
    <property type="match status" value="1"/>
</dbReference>
<dbReference type="SUPFAM" id="SSF74853">
    <property type="entry name" value="Lamin A/C globular tail domain"/>
    <property type="match status" value="4"/>
</dbReference>
<dbReference type="InterPro" id="IPR036415">
    <property type="entry name" value="Lamin_tail_dom_sf"/>
</dbReference>
<dbReference type="Gene3D" id="2.60.40.1260">
    <property type="entry name" value="Lamin Tail domain"/>
    <property type="match status" value="3"/>
</dbReference>
<evidence type="ECO:0000259" key="2">
    <source>
        <dbReference type="PROSITE" id="PS51841"/>
    </source>
</evidence>
<accession>A0A2M6W6W8</accession>
<feature type="domain" description="LTD" evidence="2">
    <location>
        <begin position="14"/>
        <end position="128"/>
    </location>
</feature>
<sequence>MVGSFFIFAKFCWSANSDIIINEIGAYATSTHEWIEIWNKGSDSVDLSGWKFWENNTNHGLSVSTTDSIIDSGEYAVICQDANQFLVDFPSFSGSIFDSSWSGLNESGEEIGIKDSENNFIEQFSYVSAINFSLERKNPYLLIYDNSNWQEHLSGNTVGFINSVYTDEIINNNTSTIGIATTTPEEPVESVSDILVEFANPLIIWPQIKINEFVSNPESGNEWVELYNLSTSSLNLTGGLICDSRESTSTCKNISGTIFSGGWFLIDLAGNSYLNNDGDSVVLRNLSGEIVDRIDYGADLLPNKNQALGRKIDGVDSDSPADWSITTQLTPGAVNVIVLPVITHQSSSGSGGASDSQVQTLPAVFETSDRISYGVVINEIFPNPSGPDVVGEFIEIKNISNSMIDLSGWKIGDAVQTFSLSGIIFPQQIVSWPRSLTKISLNNTTKETVKLYNEKNETIDAIEYDRAKESESYCRNIEGKWLWSSKPTSGTENEIIQIDNEIILKINAPAGGEIGEMLIFDAEDSFDRRGGELNFVWNFGDGEILFGGEVERVFSTSGVFAILISATSTNGSGASKIIEVIIGRGLSANNTGIIISEILSNPAGDDLKEFVEIYNSGESVIDLSGWRLRRQNGQEYIFPVSTKINADSYLVFDRAVTRFSLNNQGDKIELLTRDSQTVDLIKFGTSPSGKSYSVFADEWQWTIYITPGQINQSDEELSDGGNYLSDGIENFSTLTEARLLDGGEKIITRGTVTVLPGVFGVQFFYLGDENGGIQVYNYKKDFPPLKIGDFIEVSGEISVNQNIKRIKITNSEMIDVLELEKFLDSQPCILSDLQEEKLGSLIKISGEITEIKTSGMYVDDGQDEIMIYFKQGAKINKKQFQEGMNVSVVGILEEKSGDFQLWPRSTGDIQLIGMSEDLIKKEVLAAADVIPKKNAENYLTATIGGLTALLLGFIGRAKGTVLKTVAKKTGALVLGAVFKRKV</sequence>
<evidence type="ECO:0000313" key="4">
    <source>
        <dbReference type="Proteomes" id="UP000231426"/>
    </source>
</evidence>
<protein>
    <recommendedName>
        <fullName evidence="5">PKD domain-containing protein</fullName>
    </recommendedName>
</protein>
<dbReference type="InterPro" id="IPR035986">
    <property type="entry name" value="PKD_dom_sf"/>
</dbReference>
<dbReference type="Proteomes" id="UP000231426">
    <property type="component" value="Unassembled WGS sequence"/>
</dbReference>
<proteinExistence type="predicted"/>
<dbReference type="Gene3D" id="2.60.40.10">
    <property type="entry name" value="Immunoglobulins"/>
    <property type="match status" value="1"/>
</dbReference>
<gene>
    <name evidence="3" type="ORF">COU29_02040</name>
</gene>
<evidence type="ECO:0000313" key="3">
    <source>
        <dbReference type="EMBL" id="PIT88538.1"/>
    </source>
</evidence>
<dbReference type="Pfam" id="PF00932">
    <property type="entry name" value="LTD"/>
    <property type="match status" value="4"/>
</dbReference>
<dbReference type="SUPFAM" id="SSF49299">
    <property type="entry name" value="PKD domain"/>
    <property type="match status" value="1"/>
</dbReference>
<dbReference type="PROSITE" id="PS51841">
    <property type="entry name" value="LTD"/>
    <property type="match status" value="3"/>
</dbReference>
<dbReference type="EMBL" id="PFBV01000003">
    <property type="protein sequence ID" value="PIT88538.1"/>
    <property type="molecule type" value="Genomic_DNA"/>
</dbReference>
<feature type="domain" description="LTD" evidence="2">
    <location>
        <begin position="584"/>
        <end position="706"/>
    </location>
</feature>
<feature type="domain" description="PKD" evidence="1">
    <location>
        <begin position="501"/>
        <end position="582"/>
    </location>
</feature>
<name>A0A2M6W6W8_9BACT</name>
<comment type="caution">
    <text evidence="3">The sequence shown here is derived from an EMBL/GenBank/DDBJ whole genome shotgun (WGS) entry which is preliminary data.</text>
</comment>
<organism evidence="3 4">
    <name type="scientific">Candidatus Magasanikbacteria bacterium CG10_big_fil_rev_8_21_14_0_10_36_32</name>
    <dbReference type="NCBI Taxonomy" id="1974646"/>
    <lineage>
        <taxon>Bacteria</taxon>
        <taxon>Candidatus Magasanikiibacteriota</taxon>
    </lineage>
</organism>
<dbReference type="PROSITE" id="PS50093">
    <property type="entry name" value="PKD"/>
    <property type="match status" value="1"/>
</dbReference>
<feature type="domain" description="LTD" evidence="2">
    <location>
        <begin position="365"/>
        <end position="466"/>
    </location>
</feature>
<reference evidence="4" key="1">
    <citation type="submission" date="2017-09" db="EMBL/GenBank/DDBJ databases">
        <title>Depth-based differentiation of microbial function through sediment-hosted aquifers and enrichment of novel symbionts in the deep terrestrial subsurface.</title>
        <authorList>
            <person name="Probst A.J."/>
            <person name="Ladd B."/>
            <person name="Jarett J.K."/>
            <person name="Geller-Mcgrath D.E."/>
            <person name="Sieber C.M.K."/>
            <person name="Emerson J.B."/>
            <person name="Anantharaman K."/>
            <person name="Thomas B.C."/>
            <person name="Malmstrom R."/>
            <person name="Stieglmeier M."/>
            <person name="Klingl A."/>
            <person name="Woyke T."/>
            <person name="Ryan C.M."/>
            <person name="Banfield J.F."/>
        </authorList>
    </citation>
    <scope>NUCLEOTIDE SEQUENCE [LARGE SCALE GENOMIC DNA]</scope>
</reference>
<dbReference type="AlphaFoldDB" id="A0A2M6W6W8"/>
<dbReference type="InterPro" id="IPR000601">
    <property type="entry name" value="PKD_dom"/>
</dbReference>